<evidence type="ECO:0000256" key="1">
    <source>
        <dbReference type="SAM" id="MobiDB-lite"/>
    </source>
</evidence>
<keyword evidence="2" id="KW-0732">Signal</keyword>
<dbReference type="AlphaFoldDB" id="A0A4D7BG47"/>
<accession>A0A4D7BG47</accession>
<dbReference type="RefSeq" id="WP_136963565.1">
    <property type="nucleotide sequence ID" value="NZ_CP039690.1"/>
</dbReference>
<name>A0A4D7BG47_9HYPH</name>
<dbReference type="OrthoDB" id="7870871at2"/>
<dbReference type="Proteomes" id="UP000298781">
    <property type="component" value="Chromosome"/>
</dbReference>
<proteinExistence type="predicted"/>
<organism evidence="3 4">
    <name type="scientific">Phreatobacter stygius</name>
    <dbReference type="NCBI Taxonomy" id="1940610"/>
    <lineage>
        <taxon>Bacteria</taxon>
        <taxon>Pseudomonadati</taxon>
        <taxon>Pseudomonadota</taxon>
        <taxon>Alphaproteobacteria</taxon>
        <taxon>Hyphomicrobiales</taxon>
        <taxon>Phreatobacteraceae</taxon>
        <taxon>Phreatobacter</taxon>
    </lineage>
</organism>
<dbReference type="KEGG" id="pstg:E8M01_30290"/>
<protein>
    <submittedName>
        <fullName evidence="3">Uncharacterized protein</fullName>
    </submittedName>
</protein>
<keyword evidence="4" id="KW-1185">Reference proteome</keyword>
<dbReference type="EMBL" id="CP039690">
    <property type="protein sequence ID" value="QCI68146.1"/>
    <property type="molecule type" value="Genomic_DNA"/>
</dbReference>
<evidence type="ECO:0000256" key="2">
    <source>
        <dbReference type="SAM" id="SignalP"/>
    </source>
</evidence>
<reference evidence="3 4" key="1">
    <citation type="submission" date="2019-04" db="EMBL/GenBank/DDBJ databases">
        <title>Phreatobacter aquaticus sp. nov.</title>
        <authorList>
            <person name="Choi A."/>
        </authorList>
    </citation>
    <scope>NUCLEOTIDE SEQUENCE [LARGE SCALE GENOMIC DNA]</scope>
    <source>
        <strain evidence="3 4">KCTC 52518</strain>
    </source>
</reference>
<gene>
    <name evidence="3" type="ORF">E8M01_30290</name>
</gene>
<feature type="signal peptide" evidence="2">
    <location>
        <begin position="1"/>
        <end position="19"/>
    </location>
</feature>
<evidence type="ECO:0000313" key="3">
    <source>
        <dbReference type="EMBL" id="QCI68146.1"/>
    </source>
</evidence>
<feature type="region of interest" description="Disordered" evidence="1">
    <location>
        <begin position="91"/>
        <end position="111"/>
    </location>
</feature>
<feature type="chain" id="PRO_5020944282" evidence="2">
    <location>
        <begin position="20"/>
        <end position="144"/>
    </location>
</feature>
<evidence type="ECO:0000313" key="4">
    <source>
        <dbReference type="Proteomes" id="UP000298781"/>
    </source>
</evidence>
<sequence>MRPVVLALGFALLPAMAFAQTAPGAPRDADAGRFTLRETPDGLLRLDGRTGQISLCNRQDGAFTCRLVADDRAALQAEIDRLKAENDALKRGGASALSRPGTDGQGLNLPSDQEVDRALSLAERIWRRFMGIMRETEQDQGRRL</sequence>